<evidence type="ECO:0000313" key="4">
    <source>
        <dbReference type="Proteomes" id="UP000824076"/>
    </source>
</evidence>
<organism evidence="3 4">
    <name type="scientific">Candidatus Limisoma intestinavium</name>
    <dbReference type="NCBI Taxonomy" id="2840856"/>
    <lineage>
        <taxon>Bacteria</taxon>
        <taxon>Pseudomonadati</taxon>
        <taxon>Bacteroidota</taxon>
        <taxon>Bacteroidia</taxon>
        <taxon>Bacteroidales</taxon>
        <taxon>Candidatus Limisoma</taxon>
    </lineage>
</organism>
<keyword evidence="1" id="KW-0129">CBS domain</keyword>
<gene>
    <name evidence="3" type="ORF">IAD18_01765</name>
</gene>
<dbReference type="GO" id="GO:0016740">
    <property type="term" value="F:transferase activity"/>
    <property type="evidence" value="ECO:0007669"/>
    <property type="project" value="UniProtKB-KW"/>
</dbReference>
<accession>A0A9D1IIV7</accession>
<protein>
    <submittedName>
        <fullName evidence="3">NTP transferase domain-containing protein</fullName>
    </submittedName>
</protein>
<keyword evidence="3" id="KW-0808">Transferase</keyword>
<dbReference type="Gene3D" id="3.90.550.10">
    <property type="entry name" value="Spore Coat Polysaccharide Biosynthesis Protein SpsA, Chain A"/>
    <property type="match status" value="1"/>
</dbReference>
<dbReference type="SUPFAM" id="SSF53448">
    <property type="entry name" value="Nucleotide-diphospho-sugar transferases"/>
    <property type="match status" value="1"/>
</dbReference>
<name>A0A9D1IIV7_9BACT</name>
<dbReference type="PROSITE" id="PS51371">
    <property type="entry name" value="CBS"/>
    <property type="match status" value="1"/>
</dbReference>
<dbReference type="InterPro" id="IPR046342">
    <property type="entry name" value="CBS_dom_sf"/>
</dbReference>
<dbReference type="SUPFAM" id="SSF54631">
    <property type="entry name" value="CBS-domain pair"/>
    <property type="match status" value="1"/>
</dbReference>
<evidence type="ECO:0000256" key="1">
    <source>
        <dbReference type="PROSITE-ProRule" id="PRU00703"/>
    </source>
</evidence>
<evidence type="ECO:0000313" key="3">
    <source>
        <dbReference type="EMBL" id="HIU38375.1"/>
    </source>
</evidence>
<dbReference type="InterPro" id="IPR005835">
    <property type="entry name" value="NTP_transferase_dom"/>
</dbReference>
<sequence>MYDWSQHIIGEDASLVDALEQLNKLSGQTMVLFVVDADGKMTGTLTDGDIRRFLIREKKIDVAARDIMHRNFRKFKAGKIEVDDVREMRKNNITLVPCIDADGRIAEVCDFAACHSILPLDAILMAGGRGERLRPLTLTTPKPLLRIGGKCIIDYNVEELAKNGISNIAVTTNYLAEQIEEHFATPVGGVSVRCVKEPRKLGTIGAARLVGGLMHDNVLIMNSDLFTTINYEELYVRHIEEGADMTIAATPYMVSVPFAVFRSEGTRILGLEEKPTFNYYANAGIYIVRRELLETMIPPDSVFDATDLIEALVDNGKKVVHYTITGTWIDIGSPDDFRHAQDLAAHQN</sequence>
<dbReference type="InterPro" id="IPR000644">
    <property type="entry name" value="CBS_dom"/>
</dbReference>
<dbReference type="Proteomes" id="UP000824076">
    <property type="component" value="Unassembled WGS sequence"/>
</dbReference>
<dbReference type="Gene3D" id="3.10.580.10">
    <property type="entry name" value="CBS-domain"/>
    <property type="match status" value="1"/>
</dbReference>
<dbReference type="Pfam" id="PF00483">
    <property type="entry name" value="NTP_transferase"/>
    <property type="match status" value="1"/>
</dbReference>
<comment type="caution">
    <text evidence="3">The sequence shown here is derived from an EMBL/GenBank/DDBJ whole genome shotgun (WGS) entry which is preliminary data.</text>
</comment>
<dbReference type="AlphaFoldDB" id="A0A9D1IIV7"/>
<dbReference type="InterPro" id="IPR029044">
    <property type="entry name" value="Nucleotide-diphossugar_trans"/>
</dbReference>
<dbReference type="InterPro" id="IPR050486">
    <property type="entry name" value="Mannose-1P_guanyltransferase"/>
</dbReference>
<dbReference type="EMBL" id="DVMS01000044">
    <property type="protein sequence ID" value="HIU38375.1"/>
    <property type="molecule type" value="Genomic_DNA"/>
</dbReference>
<proteinExistence type="predicted"/>
<dbReference type="PANTHER" id="PTHR22572">
    <property type="entry name" value="SUGAR-1-PHOSPHATE GUANYL TRANSFERASE"/>
    <property type="match status" value="1"/>
</dbReference>
<reference evidence="3" key="1">
    <citation type="submission" date="2020-10" db="EMBL/GenBank/DDBJ databases">
        <authorList>
            <person name="Gilroy R."/>
        </authorList>
    </citation>
    <scope>NUCLEOTIDE SEQUENCE</scope>
    <source>
        <strain evidence="3">17073</strain>
    </source>
</reference>
<feature type="domain" description="CBS" evidence="2">
    <location>
        <begin position="1"/>
        <end position="60"/>
    </location>
</feature>
<evidence type="ECO:0000259" key="2">
    <source>
        <dbReference type="PROSITE" id="PS51371"/>
    </source>
</evidence>
<reference evidence="3" key="2">
    <citation type="journal article" date="2021" name="PeerJ">
        <title>Extensive microbial diversity within the chicken gut microbiome revealed by metagenomics and culture.</title>
        <authorList>
            <person name="Gilroy R."/>
            <person name="Ravi A."/>
            <person name="Getino M."/>
            <person name="Pursley I."/>
            <person name="Horton D.L."/>
            <person name="Alikhan N.F."/>
            <person name="Baker D."/>
            <person name="Gharbi K."/>
            <person name="Hall N."/>
            <person name="Watson M."/>
            <person name="Adriaenssens E.M."/>
            <person name="Foster-Nyarko E."/>
            <person name="Jarju S."/>
            <person name="Secka A."/>
            <person name="Antonio M."/>
            <person name="Oren A."/>
            <person name="Chaudhuri R.R."/>
            <person name="La Ragione R."/>
            <person name="Hildebrand F."/>
            <person name="Pallen M.J."/>
        </authorList>
    </citation>
    <scope>NUCLEOTIDE SEQUENCE</scope>
    <source>
        <strain evidence="3">17073</strain>
    </source>
</reference>
<dbReference type="Pfam" id="PF00571">
    <property type="entry name" value="CBS"/>
    <property type="match status" value="1"/>
</dbReference>